<evidence type="ECO:0000313" key="1">
    <source>
        <dbReference type="EMBL" id="KAG1773743.1"/>
    </source>
</evidence>
<evidence type="ECO:0000313" key="2">
    <source>
        <dbReference type="Proteomes" id="UP000714275"/>
    </source>
</evidence>
<dbReference type="AlphaFoldDB" id="A0A9P7CZX8"/>
<reference evidence="1" key="1">
    <citation type="journal article" date="2020" name="New Phytol.">
        <title>Comparative genomics reveals dynamic genome evolution in host specialist ectomycorrhizal fungi.</title>
        <authorList>
            <person name="Lofgren L.A."/>
            <person name="Nguyen N.H."/>
            <person name="Vilgalys R."/>
            <person name="Ruytinx J."/>
            <person name="Liao H.L."/>
            <person name="Branco S."/>
            <person name="Kuo A."/>
            <person name="LaButti K."/>
            <person name="Lipzen A."/>
            <person name="Andreopoulos W."/>
            <person name="Pangilinan J."/>
            <person name="Riley R."/>
            <person name="Hundley H."/>
            <person name="Na H."/>
            <person name="Barry K."/>
            <person name="Grigoriev I.V."/>
            <person name="Stajich J.E."/>
            <person name="Kennedy P.G."/>
        </authorList>
    </citation>
    <scope>NUCLEOTIDE SEQUENCE</scope>
    <source>
        <strain evidence="1">DOB743</strain>
    </source>
</reference>
<name>A0A9P7CZX8_9AGAM</name>
<comment type="caution">
    <text evidence="1">The sequence shown here is derived from an EMBL/GenBank/DDBJ whole genome shotgun (WGS) entry which is preliminary data.</text>
</comment>
<keyword evidence="2" id="KW-1185">Reference proteome</keyword>
<dbReference type="OrthoDB" id="2536866at2759"/>
<proteinExistence type="predicted"/>
<dbReference type="EMBL" id="JABBWD010000046">
    <property type="protein sequence ID" value="KAG1773743.1"/>
    <property type="molecule type" value="Genomic_DNA"/>
</dbReference>
<organism evidence="1 2">
    <name type="scientific">Suillus placidus</name>
    <dbReference type="NCBI Taxonomy" id="48579"/>
    <lineage>
        <taxon>Eukaryota</taxon>
        <taxon>Fungi</taxon>
        <taxon>Dikarya</taxon>
        <taxon>Basidiomycota</taxon>
        <taxon>Agaricomycotina</taxon>
        <taxon>Agaricomycetes</taxon>
        <taxon>Agaricomycetidae</taxon>
        <taxon>Boletales</taxon>
        <taxon>Suillineae</taxon>
        <taxon>Suillaceae</taxon>
        <taxon>Suillus</taxon>
    </lineage>
</organism>
<dbReference type="Proteomes" id="UP000714275">
    <property type="component" value="Unassembled WGS sequence"/>
</dbReference>
<accession>A0A9P7CZX8</accession>
<gene>
    <name evidence="1" type="ORF">EV702DRAFT_1129053</name>
</gene>
<sequence>MVIIEEKYMQSVPPPPYVPNANTLPPPPFPGEYRGAAKPSDLPPYLLLKIVYMTFPQTPGIDEGKIERQRKTLCWLSTQLRLVNRSFYVACEHVLRSTYLPAYNSMIRPPYSSDPFPFSSSVSTSSVDTLQRETKVLDLFIALKVHEDVMLDDSSLHLEREDSFKDLFDLMQPRSRLEDLVRHYGVREAVVHTNPSGVNASASSSSSIFRVNNSGTGSASTSKQTLDPAPVPFSALSISFSPRRVGLVLTASGRKRTIVDVARTRDEKLEFTAKKLARQLKHGARSTLWCTSVNYARPCPVSLACGRTSHRYIPSR</sequence>
<protein>
    <submittedName>
        <fullName evidence="1">Uncharacterized protein</fullName>
    </submittedName>
</protein>